<dbReference type="InterPro" id="IPR036291">
    <property type="entry name" value="NAD(P)-bd_dom_sf"/>
</dbReference>
<keyword evidence="1" id="KW-0521">NADP</keyword>
<dbReference type="AlphaFoldDB" id="A0A4V0YZ44"/>
<evidence type="ECO:0000313" key="5">
    <source>
        <dbReference type="Proteomes" id="UP000290365"/>
    </source>
</evidence>
<organism evidence="4 5">
    <name type="scientific">Ktedonosporobacter rubrisoli</name>
    <dbReference type="NCBI Taxonomy" id="2509675"/>
    <lineage>
        <taxon>Bacteria</taxon>
        <taxon>Bacillati</taxon>
        <taxon>Chloroflexota</taxon>
        <taxon>Ktedonobacteria</taxon>
        <taxon>Ktedonobacterales</taxon>
        <taxon>Ktedonosporobacteraceae</taxon>
        <taxon>Ktedonosporobacter</taxon>
    </lineage>
</organism>
<feature type="domain" description="Enoyl reductase (ER)" evidence="3">
    <location>
        <begin position="10"/>
        <end position="313"/>
    </location>
</feature>
<gene>
    <name evidence="4" type="ORF">EPA93_21505</name>
</gene>
<evidence type="ECO:0000256" key="2">
    <source>
        <dbReference type="ARBA" id="ARBA00023002"/>
    </source>
</evidence>
<dbReference type="Gene3D" id="3.40.50.720">
    <property type="entry name" value="NAD(P)-binding Rossmann-like Domain"/>
    <property type="match status" value="1"/>
</dbReference>
<dbReference type="Pfam" id="PF08240">
    <property type="entry name" value="ADH_N"/>
    <property type="match status" value="1"/>
</dbReference>
<dbReference type="SUPFAM" id="SSF51735">
    <property type="entry name" value="NAD(P)-binding Rossmann-fold domains"/>
    <property type="match status" value="1"/>
</dbReference>
<dbReference type="InterPro" id="IPR011032">
    <property type="entry name" value="GroES-like_sf"/>
</dbReference>
<dbReference type="SMART" id="SM00829">
    <property type="entry name" value="PKS_ER"/>
    <property type="match status" value="1"/>
</dbReference>
<sequence length="316" mass="33009">MKVVQFAHYGDPDVLQVQEVPDLAPGPNDVLIEVKATTVNRLDLFQRNGSRPVDTLPFIPGLEAAGSVLNDAKGFRAGERVLTTRALAARGGGGYASRIAVPASELVRIPEGVTFEQAAAAGLAASTAWGSLFDLGHLQKGERVLIWAGSSGVGSLAIQLAKQAGAWVATTAGSAQKAEALRKIGADQVINYREQDLGEMLQAVGGVNLVLELVGTTLPASIQACAPDGRIILVGNLGGQQTEVDTQAWRLKRVRVIGGGGSIHATIENEHHILQMIAAKTIAPLIADTLPIAQAADAHRKLAASDLQGKIVMVHS</sequence>
<evidence type="ECO:0000259" key="3">
    <source>
        <dbReference type="SMART" id="SM00829"/>
    </source>
</evidence>
<proteinExistence type="predicted"/>
<dbReference type="PANTHER" id="PTHR48106:SF18">
    <property type="entry name" value="QUINONE OXIDOREDUCTASE PIG3"/>
    <property type="match status" value="1"/>
</dbReference>
<dbReference type="KEGG" id="kbs:EPA93_21505"/>
<dbReference type="Proteomes" id="UP000290365">
    <property type="component" value="Chromosome"/>
</dbReference>
<dbReference type="PANTHER" id="PTHR48106">
    <property type="entry name" value="QUINONE OXIDOREDUCTASE PIG3-RELATED"/>
    <property type="match status" value="1"/>
</dbReference>
<reference evidence="4 5" key="1">
    <citation type="submission" date="2019-01" db="EMBL/GenBank/DDBJ databases">
        <title>Ktedonosporobacter rubrisoli SCAWS-G2.</title>
        <authorList>
            <person name="Huang Y."/>
            <person name="Yan B."/>
        </authorList>
    </citation>
    <scope>NUCLEOTIDE SEQUENCE [LARGE SCALE GENOMIC DNA]</scope>
    <source>
        <strain evidence="4 5">SCAWS-G2</strain>
    </source>
</reference>
<dbReference type="InterPro" id="IPR013154">
    <property type="entry name" value="ADH-like_N"/>
</dbReference>
<dbReference type="InterPro" id="IPR020843">
    <property type="entry name" value="ER"/>
</dbReference>
<dbReference type="RefSeq" id="WP_129889484.1">
    <property type="nucleotide sequence ID" value="NZ_CP035758.1"/>
</dbReference>
<dbReference type="InterPro" id="IPR013149">
    <property type="entry name" value="ADH-like_C"/>
</dbReference>
<dbReference type="GO" id="GO:0016651">
    <property type="term" value="F:oxidoreductase activity, acting on NAD(P)H"/>
    <property type="evidence" value="ECO:0007669"/>
    <property type="project" value="TreeGrafter"/>
</dbReference>
<dbReference type="Pfam" id="PF00107">
    <property type="entry name" value="ADH_zinc_N"/>
    <property type="match status" value="1"/>
</dbReference>
<keyword evidence="2" id="KW-0560">Oxidoreductase</keyword>
<dbReference type="SUPFAM" id="SSF50129">
    <property type="entry name" value="GroES-like"/>
    <property type="match status" value="1"/>
</dbReference>
<dbReference type="Gene3D" id="3.90.180.10">
    <property type="entry name" value="Medium-chain alcohol dehydrogenases, catalytic domain"/>
    <property type="match status" value="1"/>
</dbReference>
<dbReference type="EMBL" id="CP035758">
    <property type="protein sequence ID" value="QBD78431.1"/>
    <property type="molecule type" value="Genomic_DNA"/>
</dbReference>
<keyword evidence="5" id="KW-1185">Reference proteome</keyword>
<dbReference type="OrthoDB" id="9792162at2"/>
<name>A0A4V0YZ44_KTERU</name>
<protein>
    <submittedName>
        <fullName evidence="4">NAD(P)H-quinone oxidoreductase</fullName>
    </submittedName>
</protein>
<evidence type="ECO:0000256" key="1">
    <source>
        <dbReference type="ARBA" id="ARBA00022857"/>
    </source>
</evidence>
<accession>A0A4V0YZ44</accession>
<dbReference type="GO" id="GO:0070402">
    <property type="term" value="F:NADPH binding"/>
    <property type="evidence" value="ECO:0007669"/>
    <property type="project" value="TreeGrafter"/>
</dbReference>
<evidence type="ECO:0000313" key="4">
    <source>
        <dbReference type="EMBL" id="QBD78431.1"/>
    </source>
</evidence>